<evidence type="ECO:0000313" key="4">
    <source>
        <dbReference type="Proteomes" id="UP000214646"/>
    </source>
</evidence>
<organism evidence="3 4">
    <name type="scientific">Fimbriiglobus ruber</name>
    <dbReference type="NCBI Taxonomy" id="1908690"/>
    <lineage>
        <taxon>Bacteria</taxon>
        <taxon>Pseudomonadati</taxon>
        <taxon>Planctomycetota</taxon>
        <taxon>Planctomycetia</taxon>
        <taxon>Gemmatales</taxon>
        <taxon>Gemmataceae</taxon>
        <taxon>Fimbriiglobus</taxon>
    </lineage>
</organism>
<keyword evidence="2" id="KW-0732">Signal</keyword>
<dbReference type="Proteomes" id="UP000214646">
    <property type="component" value="Unassembled WGS sequence"/>
</dbReference>
<feature type="region of interest" description="Disordered" evidence="1">
    <location>
        <begin position="87"/>
        <end position="106"/>
    </location>
</feature>
<evidence type="ECO:0000313" key="3">
    <source>
        <dbReference type="EMBL" id="OWK35090.1"/>
    </source>
</evidence>
<name>A0A225D0F3_9BACT</name>
<dbReference type="AlphaFoldDB" id="A0A225D0F3"/>
<reference evidence="4" key="1">
    <citation type="submission" date="2017-06" db="EMBL/GenBank/DDBJ databases">
        <title>Genome analysis of Fimbriiglobus ruber SP5, the first member of the order Planctomycetales with confirmed chitinolytic capability.</title>
        <authorList>
            <person name="Ravin N.V."/>
            <person name="Rakitin A.L."/>
            <person name="Ivanova A.A."/>
            <person name="Beletsky A.V."/>
            <person name="Kulichevskaya I.S."/>
            <person name="Mardanov A.V."/>
            <person name="Dedysh S.N."/>
        </authorList>
    </citation>
    <scope>NUCLEOTIDE SEQUENCE [LARGE SCALE GENOMIC DNA]</scope>
    <source>
        <strain evidence="4">SP5</strain>
    </source>
</reference>
<dbReference type="EMBL" id="NIDE01000019">
    <property type="protein sequence ID" value="OWK35090.1"/>
    <property type="molecule type" value="Genomic_DNA"/>
</dbReference>
<proteinExistence type="predicted"/>
<comment type="caution">
    <text evidence="3">The sequence shown here is derived from an EMBL/GenBank/DDBJ whole genome shotgun (WGS) entry which is preliminary data.</text>
</comment>
<gene>
    <name evidence="3" type="ORF">FRUB_09932</name>
</gene>
<protein>
    <submittedName>
        <fullName evidence="3">Uncharacterized protein</fullName>
    </submittedName>
</protein>
<evidence type="ECO:0000256" key="1">
    <source>
        <dbReference type="SAM" id="MobiDB-lite"/>
    </source>
</evidence>
<accession>A0A225D0F3</accession>
<feature type="signal peptide" evidence="2">
    <location>
        <begin position="1"/>
        <end position="26"/>
    </location>
</feature>
<dbReference type="RefSeq" id="WP_088260285.1">
    <property type="nucleotide sequence ID" value="NZ_NIDE01000019.1"/>
</dbReference>
<evidence type="ECO:0000256" key="2">
    <source>
        <dbReference type="SAM" id="SignalP"/>
    </source>
</evidence>
<keyword evidence="4" id="KW-1185">Reference proteome</keyword>
<sequence>MTRIRGLMLMGVAAGMALAAAGGATAGPPGNGSDSDQSSYSPLRYWAPWLARGKDHCNGPKLSMYPPDRHPESPPLVLRLTYQKRTAPPEATIIDRPSAGADSPAR</sequence>
<feature type="chain" id="PRO_5012736708" evidence="2">
    <location>
        <begin position="27"/>
        <end position="106"/>
    </location>
</feature>